<evidence type="ECO:0000256" key="1">
    <source>
        <dbReference type="PROSITE-ProRule" id="PRU00042"/>
    </source>
</evidence>
<dbReference type="WBParaSite" id="MhA1_Contig151.frz3.gene1">
    <property type="protein sequence ID" value="MhA1_Contig151.frz3.gene1"/>
    <property type="gene ID" value="MhA1_Contig151.frz3.gene1"/>
</dbReference>
<feature type="compositionally biased region" description="Basic residues" evidence="2">
    <location>
        <begin position="93"/>
        <end position="107"/>
    </location>
</feature>
<feature type="domain" description="C2H2-type" evidence="3">
    <location>
        <begin position="34"/>
        <end position="62"/>
    </location>
</feature>
<dbReference type="PROSITE" id="PS50157">
    <property type="entry name" value="ZINC_FINGER_C2H2_2"/>
    <property type="match status" value="1"/>
</dbReference>
<reference evidence="5" key="1">
    <citation type="submission" date="2016-11" db="UniProtKB">
        <authorList>
            <consortium name="WormBaseParasite"/>
        </authorList>
    </citation>
    <scope>IDENTIFICATION</scope>
</reference>
<dbReference type="InterPro" id="IPR013087">
    <property type="entry name" value="Znf_C2H2_type"/>
</dbReference>
<dbReference type="SMART" id="SM00355">
    <property type="entry name" value="ZnF_C2H2"/>
    <property type="match status" value="2"/>
</dbReference>
<proteinExistence type="predicted"/>
<dbReference type="Proteomes" id="UP000095281">
    <property type="component" value="Unplaced"/>
</dbReference>
<keyword evidence="4" id="KW-1185">Reference proteome</keyword>
<dbReference type="PROSITE" id="PS00028">
    <property type="entry name" value="ZINC_FINGER_C2H2_1"/>
    <property type="match status" value="1"/>
</dbReference>
<organism evidence="4 5">
    <name type="scientific">Meloidogyne hapla</name>
    <name type="common">Root-knot nematode worm</name>
    <dbReference type="NCBI Taxonomy" id="6305"/>
    <lineage>
        <taxon>Eukaryota</taxon>
        <taxon>Metazoa</taxon>
        <taxon>Ecdysozoa</taxon>
        <taxon>Nematoda</taxon>
        <taxon>Chromadorea</taxon>
        <taxon>Rhabditida</taxon>
        <taxon>Tylenchina</taxon>
        <taxon>Tylenchomorpha</taxon>
        <taxon>Tylenchoidea</taxon>
        <taxon>Meloidogynidae</taxon>
        <taxon>Meloidogyninae</taxon>
        <taxon>Meloidogyne</taxon>
    </lineage>
</organism>
<dbReference type="Gene3D" id="3.30.160.60">
    <property type="entry name" value="Classic Zinc Finger"/>
    <property type="match status" value="1"/>
</dbReference>
<evidence type="ECO:0000256" key="2">
    <source>
        <dbReference type="SAM" id="MobiDB-lite"/>
    </source>
</evidence>
<feature type="compositionally biased region" description="Basic and acidic residues" evidence="2">
    <location>
        <begin position="136"/>
        <end position="148"/>
    </location>
</feature>
<protein>
    <submittedName>
        <fullName evidence="5">C2H2-type domain-containing protein</fullName>
    </submittedName>
</protein>
<feature type="compositionally biased region" description="Low complexity" evidence="2">
    <location>
        <begin position="122"/>
        <end position="135"/>
    </location>
</feature>
<feature type="region of interest" description="Disordered" evidence="2">
    <location>
        <begin position="93"/>
        <end position="174"/>
    </location>
</feature>
<sequence>MNDRVKVQCQICNMLILYNRMPIHLEECKAINTIPCGLCPRFFQSQAGMNRHQGQVHSADERGTDFRCHHTDCTFGTNSETSLRSHLNKHITGFRRSCSRSRSRSHSRQPGGNQYSEPQPEPMDQQPPMEQQQQENRPRQEDRQKQENRQQPSVEEVQNKVPRQKVGARSTPIPMDQNIEQSVEDLVEEAPTCSTSNGTEPPSGFYNLRLVDPVKARLIMAEEHKSLDDIIRNLRENNIQLRRCCENRGMRLGPDIIGERIEAYMRTFSVTD</sequence>
<accession>A0A1I8B849</accession>
<name>A0A1I8B849_MELHA</name>
<keyword evidence="1" id="KW-0862">Zinc</keyword>
<dbReference type="AlphaFoldDB" id="A0A1I8B849"/>
<keyword evidence="1" id="KW-0479">Metal-binding</keyword>
<keyword evidence="1" id="KW-0863">Zinc-finger</keyword>
<evidence type="ECO:0000313" key="4">
    <source>
        <dbReference type="Proteomes" id="UP000095281"/>
    </source>
</evidence>
<evidence type="ECO:0000259" key="3">
    <source>
        <dbReference type="PROSITE" id="PS50157"/>
    </source>
</evidence>
<dbReference type="GO" id="GO:0008270">
    <property type="term" value="F:zinc ion binding"/>
    <property type="evidence" value="ECO:0007669"/>
    <property type="project" value="UniProtKB-KW"/>
</dbReference>
<evidence type="ECO:0000313" key="5">
    <source>
        <dbReference type="WBParaSite" id="MhA1_Contig151.frz3.gene1"/>
    </source>
</evidence>